<sequence>MNGLIAFLLVLAALGLLDQLLGGRMGLAEPFGRGVDSMGRLAISLVGLYCLGITAVRGNTQAVAALAGVLPFDPCVLVGCILAPDLGGWSIAREMAGNPAVGRFAGVIVSSTLGCALSFVLPLSLAGIGREEVGAMMRGLVLGIVTLPAALLSGGILLGVGWGELARTCAPILLVCAGLCLALWKATGPTTRVLLLLGNGVRALSFVLFALVVLGLFLPAWNLSEPGLAEEALVVVLKITAVVCGAMVLSRLILAWCQGPIRRLAGWMGVNESAAVGLILSLATSLSMLPLFSQMDPRGKAMNAAFSVSGAFALGGQMAFIASVEPGPVVAAFVASKLLGGVCALGAAALFYPRVKSEGQ</sequence>
<proteinExistence type="predicted"/>
<feature type="transmembrane region" description="Helical" evidence="1">
    <location>
        <begin position="196"/>
        <end position="221"/>
    </location>
</feature>
<accession>A0ABR7HPI9</accession>
<dbReference type="EMBL" id="JACOPR010000001">
    <property type="protein sequence ID" value="MBC5729376.1"/>
    <property type="molecule type" value="Genomic_DNA"/>
</dbReference>
<feature type="transmembrane region" description="Helical" evidence="1">
    <location>
        <begin position="304"/>
        <end position="322"/>
    </location>
</feature>
<dbReference type="PANTHER" id="PTHR40089:SF1">
    <property type="entry name" value="ETHANOLAMINE PERMEASE EUTH-RELATED"/>
    <property type="match status" value="1"/>
</dbReference>
<evidence type="ECO:0000256" key="1">
    <source>
        <dbReference type="SAM" id="Phobius"/>
    </source>
</evidence>
<feature type="transmembrane region" description="Helical" evidence="1">
    <location>
        <begin position="38"/>
        <end position="56"/>
    </location>
</feature>
<feature type="transmembrane region" description="Helical" evidence="1">
    <location>
        <begin position="140"/>
        <end position="159"/>
    </location>
</feature>
<keyword evidence="1" id="KW-0812">Transmembrane</keyword>
<comment type="caution">
    <text evidence="2">The sequence shown here is derived from an EMBL/GenBank/DDBJ whole genome shotgun (WGS) entry which is preliminary data.</text>
</comment>
<dbReference type="PANTHER" id="PTHR40089">
    <property type="entry name" value="ETHANOLAMINE UTILIZATION PROTEIN EUTH"/>
    <property type="match status" value="1"/>
</dbReference>
<evidence type="ECO:0000313" key="2">
    <source>
        <dbReference type="EMBL" id="MBC5729376.1"/>
    </source>
</evidence>
<gene>
    <name evidence="2" type="primary">eutH</name>
    <name evidence="2" type="ORF">H8S34_00810</name>
</gene>
<name>A0ABR7HPI9_9FIRM</name>
<feature type="transmembrane region" description="Helical" evidence="1">
    <location>
        <begin position="104"/>
        <end position="128"/>
    </location>
</feature>
<feature type="transmembrane region" description="Helical" evidence="1">
    <location>
        <begin position="63"/>
        <end position="84"/>
    </location>
</feature>
<organism evidence="2 3">
    <name type="scientific">Pseudoflavonifractor hominis</name>
    <dbReference type="NCBI Taxonomy" id="2763059"/>
    <lineage>
        <taxon>Bacteria</taxon>
        <taxon>Bacillati</taxon>
        <taxon>Bacillota</taxon>
        <taxon>Clostridia</taxon>
        <taxon>Eubacteriales</taxon>
        <taxon>Oscillospiraceae</taxon>
        <taxon>Pseudoflavonifractor</taxon>
    </lineage>
</organism>
<protein>
    <submittedName>
        <fullName evidence="2">Ethanolamine utilization protein EutH</fullName>
    </submittedName>
</protein>
<dbReference type="Proteomes" id="UP000660021">
    <property type="component" value="Unassembled WGS sequence"/>
</dbReference>
<keyword evidence="1" id="KW-0472">Membrane</keyword>
<reference evidence="2 3" key="1">
    <citation type="submission" date="2020-08" db="EMBL/GenBank/DDBJ databases">
        <title>Genome public.</title>
        <authorList>
            <person name="Liu C."/>
            <person name="Sun Q."/>
        </authorList>
    </citation>
    <scope>NUCLEOTIDE SEQUENCE [LARGE SCALE GENOMIC DNA]</scope>
    <source>
        <strain evidence="2 3">New-38</strain>
    </source>
</reference>
<dbReference type="Pfam" id="PF04346">
    <property type="entry name" value="EutH"/>
    <property type="match status" value="1"/>
</dbReference>
<evidence type="ECO:0000313" key="3">
    <source>
        <dbReference type="Proteomes" id="UP000660021"/>
    </source>
</evidence>
<feature type="transmembrane region" description="Helical" evidence="1">
    <location>
        <begin position="329"/>
        <end position="352"/>
    </location>
</feature>
<dbReference type="RefSeq" id="WP_101693478.1">
    <property type="nucleotide sequence ID" value="NZ_JACOPR010000001.1"/>
</dbReference>
<dbReference type="InterPro" id="IPR007441">
    <property type="entry name" value="EutH"/>
</dbReference>
<keyword evidence="3" id="KW-1185">Reference proteome</keyword>
<feature type="transmembrane region" description="Helical" evidence="1">
    <location>
        <begin position="165"/>
        <end position="184"/>
    </location>
</feature>
<feature type="transmembrane region" description="Helical" evidence="1">
    <location>
        <begin position="233"/>
        <end position="254"/>
    </location>
</feature>
<feature type="transmembrane region" description="Helical" evidence="1">
    <location>
        <begin position="274"/>
        <end position="292"/>
    </location>
</feature>
<keyword evidence="1" id="KW-1133">Transmembrane helix</keyword>